<dbReference type="AlphaFoldDB" id="G7YNY8"/>
<dbReference type="EMBL" id="DF143912">
    <property type="protein sequence ID" value="GAA54669.1"/>
    <property type="molecule type" value="Genomic_DNA"/>
</dbReference>
<protein>
    <submittedName>
        <fullName evidence="1">Uncharacterized protein</fullName>
    </submittedName>
</protein>
<evidence type="ECO:0000313" key="2">
    <source>
        <dbReference type="Proteomes" id="UP000008909"/>
    </source>
</evidence>
<keyword evidence="2" id="KW-1185">Reference proteome</keyword>
<accession>G7YNY8</accession>
<evidence type="ECO:0000313" key="1">
    <source>
        <dbReference type="EMBL" id="GAA54669.1"/>
    </source>
</evidence>
<gene>
    <name evidence="1" type="ORF">CLF_104744</name>
</gene>
<proteinExistence type="predicted"/>
<reference evidence="1" key="1">
    <citation type="journal article" date="2011" name="Genome Biol.">
        <title>The draft genome of the carcinogenic human liver fluke Clonorchis sinensis.</title>
        <authorList>
            <person name="Wang X."/>
            <person name="Chen W."/>
            <person name="Huang Y."/>
            <person name="Sun J."/>
            <person name="Men J."/>
            <person name="Liu H."/>
            <person name="Luo F."/>
            <person name="Guo L."/>
            <person name="Lv X."/>
            <person name="Deng C."/>
            <person name="Zhou C."/>
            <person name="Fan Y."/>
            <person name="Li X."/>
            <person name="Huang L."/>
            <person name="Hu Y."/>
            <person name="Liang C."/>
            <person name="Hu X."/>
            <person name="Xu J."/>
            <person name="Yu X."/>
        </authorList>
    </citation>
    <scope>NUCLEOTIDE SEQUENCE [LARGE SCALE GENOMIC DNA]</scope>
    <source>
        <strain evidence="1">Henan</strain>
    </source>
</reference>
<organism evidence="1 2">
    <name type="scientific">Clonorchis sinensis</name>
    <name type="common">Chinese liver fluke</name>
    <dbReference type="NCBI Taxonomy" id="79923"/>
    <lineage>
        <taxon>Eukaryota</taxon>
        <taxon>Metazoa</taxon>
        <taxon>Spiralia</taxon>
        <taxon>Lophotrochozoa</taxon>
        <taxon>Platyhelminthes</taxon>
        <taxon>Trematoda</taxon>
        <taxon>Digenea</taxon>
        <taxon>Opisthorchiida</taxon>
        <taxon>Opisthorchiata</taxon>
        <taxon>Opisthorchiidae</taxon>
        <taxon>Clonorchis</taxon>
    </lineage>
</organism>
<reference key="2">
    <citation type="submission" date="2011-10" db="EMBL/GenBank/DDBJ databases">
        <title>The genome and transcriptome sequence of Clonorchis sinensis provide insights into the carcinogenic liver fluke.</title>
        <authorList>
            <person name="Wang X."/>
            <person name="Huang Y."/>
            <person name="Chen W."/>
            <person name="Liu H."/>
            <person name="Guo L."/>
            <person name="Chen Y."/>
            <person name="Luo F."/>
            <person name="Zhou W."/>
            <person name="Sun J."/>
            <person name="Mao Q."/>
            <person name="Liang P."/>
            <person name="Zhou C."/>
            <person name="Tian Y."/>
            <person name="Men J."/>
            <person name="Lv X."/>
            <person name="Huang L."/>
            <person name="Zhou J."/>
            <person name="Hu Y."/>
            <person name="Li R."/>
            <person name="Zhang F."/>
            <person name="Lei H."/>
            <person name="Li X."/>
            <person name="Hu X."/>
            <person name="Liang C."/>
            <person name="Xu J."/>
            <person name="Wu Z."/>
            <person name="Yu X."/>
        </authorList>
    </citation>
    <scope>NUCLEOTIDE SEQUENCE</scope>
    <source>
        <strain>Henan</strain>
    </source>
</reference>
<dbReference type="Proteomes" id="UP000008909">
    <property type="component" value="Unassembled WGS sequence"/>
</dbReference>
<sequence>MPVHYLRRTTIAQQYRYELAQKLLTVKQYCAGSENVDEAWQNVKGAIPLQRRRRIPGDPSDEAYWCYMERRCLRNGACRQVSLPSKRVRGRCVKTTLASKIQPLYDKFAVLTADNDDDDFPDHCAISPLSITSVHNLIFSAQRIMSTFMDDRKSWSSNTSADVAKQWSLDWNLLLNTEVCPYVVPGRLSDSIQFSLSAISHVPSIIEHANQVVYSERRKDDKIIEHFRRSATKMVADLKSVDHGTHLKILEPPLLLHLRENLIPRRTDQLPSDQPPPDTLSNFCQGCMAHDTGGSRVIKLGQMVKTLIKRSWLEEQRNDHYKYSNPSEEEKRKEAAEWQVADPGVPHRLRQLLPRKLISSMWYSRDVELTGSTSQQSLYPGAPIACILRLGRLGAATANNLTSKRLVRGSANLLVQRQLELRLAESAGPVANRVPVHAGCRLTVASRCPDLCNIIFAYTVDAEHRLCSYEASSALDGIRIRRGRGQLSYVFILARKSPRRRGGSGLKIHVDVKRRRIGVDDDYKGDVEQLLSKIQAGKREEREMNAFELREDNNPVRVSNPKCCPDNFREQKPTALLP</sequence>
<name>G7YNY8_CLOSI</name>